<dbReference type="AlphaFoldDB" id="A0A1V4HKY8"/>
<evidence type="ECO:0000256" key="2">
    <source>
        <dbReference type="ARBA" id="ARBA00022448"/>
    </source>
</evidence>
<dbReference type="EMBL" id="MBTG01000012">
    <property type="protein sequence ID" value="OPH57536.1"/>
    <property type="molecule type" value="Genomic_DNA"/>
</dbReference>
<feature type="transmembrane region" description="Helical" evidence="7">
    <location>
        <begin position="188"/>
        <end position="210"/>
    </location>
</feature>
<evidence type="ECO:0000256" key="7">
    <source>
        <dbReference type="RuleBase" id="RU363032"/>
    </source>
</evidence>
<dbReference type="OrthoDB" id="9804353at2"/>
<comment type="subcellular location">
    <subcellularLocation>
        <location evidence="1 7">Cell membrane</location>
        <topology evidence="1 7">Multi-pass membrane protein</topology>
    </subcellularLocation>
</comment>
<proteinExistence type="inferred from homology"/>
<dbReference type="RefSeq" id="WP_079412833.1">
    <property type="nucleotide sequence ID" value="NZ_MBTG01000012.1"/>
</dbReference>
<gene>
    <name evidence="9" type="ORF">BC351_03140</name>
</gene>
<keyword evidence="3" id="KW-1003">Cell membrane</keyword>
<dbReference type="InterPro" id="IPR000515">
    <property type="entry name" value="MetI-like"/>
</dbReference>
<dbReference type="Pfam" id="PF00528">
    <property type="entry name" value="BPD_transp_1"/>
    <property type="match status" value="1"/>
</dbReference>
<evidence type="ECO:0000259" key="8">
    <source>
        <dbReference type="PROSITE" id="PS50928"/>
    </source>
</evidence>
<evidence type="ECO:0000313" key="9">
    <source>
        <dbReference type="EMBL" id="OPH57536.1"/>
    </source>
</evidence>
<feature type="transmembrane region" description="Helical" evidence="7">
    <location>
        <begin position="55"/>
        <end position="81"/>
    </location>
</feature>
<dbReference type="SUPFAM" id="SSF161098">
    <property type="entry name" value="MetI-like"/>
    <property type="match status" value="1"/>
</dbReference>
<dbReference type="PROSITE" id="PS50928">
    <property type="entry name" value="ABC_TM1"/>
    <property type="match status" value="1"/>
</dbReference>
<evidence type="ECO:0000313" key="10">
    <source>
        <dbReference type="Proteomes" id="UP000190626"/>
    </source>
</evidence>
<reference evidence="10" key="1">
    <citation type="submission" date="2016-07" db="EMBL/GenBank/DDBJ databases">
        <authorList>
            <person name="Florea S."/>
            <person name="Webb J.S."/>
            <person name="Jaromczyk J."/>
            <person name="Schardl C.L."/>
        </authorList>
    </citation>
    <scope>NUCLEOTIDE SEQUENCE [LARGE SCALE GENOMIC DNA]</scope>
    <source>
        <strain evidence="10">CY1</strain>
    </source>
</reference>
<keyword evidence="2 7" id="KW-0813">Transport</keyword>
<accession>A0A1V4HKY8</accession>
<dbReference type="CDD" id="cd06261">
    <property type="entry name" value="TM_PBP2"/>
    <property type="match status" value="1"/>
</dbReference>
<dbReference type="InterPro" id="IPR035906">
    <property type="entry name" value="MetI-like_sf"/>
</dbReference>
<feature type="transmembrane region" description="Helical" evidence="7">
    <location>
        <begin position="222"/>
        <end position="240"/>
    </location>
</feature>
<name>A0A1V4HKY8_9BACL</name>
<dbReference type="GO" id="GO:0005886">
    <property type="term" value="C:plasma membrane"/>
    <property type="evidence" value="ECO:0007669"/>
    <property type="project" value="UniProtKB-SubCell"/>
</dbReference>
<feature type="transmembrane region" description="Helical" evidence="7">
    <location>
        <begin position="93"/>
        <end position="119"/>
    </location>
</feature>
<organism evidence="9 10">
    <name type="scientific">Paenibacillus ferrarius</name>
    <dbReference type="NCBI Taxonomy" id="1469647"/>
    <lineage>
        <taxon>Bacteria</taxon>
        <taxon>Bacillati</taxon>
        <taxon>Bacillota</taxon>
        <taxon>Bacilli</taxon>
        <taxon>Bacillales</taxon>
        <taxon>Paenibacillaceae</taxon>
        <taxon>Paenibacillus</taxon>
    </lineage>
</organism>
<dbReference type="Gene3D" id="1.10.3720.10">
    <property type="entry name" value="MetI-like"/>
    <property type="match status" value="1"/>
</dbReference>
<keyword evidence="4 7" id="KW-0812">Transmembrane</keyword>
<evidence type="ECO:0000256" key="3">
    <source>
        <dbReference type="ARBA" id="ARBA00022475"/>
    </source>
</evidence>
<keyword evidence="6 7" id="KW-0472">Membrane</keyword>
<evidence type="ECO:0000256" key="1">
    <source>
        <dbReference type="ARBA" id="ARBA00004651"/>
    </source>
</evidence>
<comment type="caution">
    <text evidence="9">The sequence shown here is derived from an EMBL/GenBank/DDBJ whole genome shotgun (WGS) entry which is preliminary data.</text>
</comment>
<comment type="similarity">
    <text evidence="7">Belongs to the binding-protein-dependent transport system permease family.</text>
</comment>
<dbReference type="PANTHER" id="PTHR30151:SF20">
    <property type="entry name" value="ABC TRANSPORTER PERMEASE PROTEIN HI_0355-RELATED"/>
    <property type="match status" value="1"/>
</dbReference>
<dbReference type="PANTHER" id="PTHR30151">
    <property type="entry name" value="ALKANE SULFONATE ABC TRANSPORTER-RELATED, MEMBRANE SUBUNIT"/>
    <property type="match status" value="1"/>
</dbReference>
<protein>
    <submittedName>
        <fullName evidence="9">Nitrate ABC transporter permease</fullName>
    </submittedName>
</protein>
<sequence length="255" mass="28764">MKQQRWFRAGWPPLVVVILLLLIWQLVVTWGGTASWLLPSPLKIWQDGTTDMPRVWMHTFATFRLMLIGFFVGVTVGVIVASCLHRVPVLKAGFYPLLILSQNVPTIALGPLLIILFGFGLLPKVILISLVCFFPVTMSTLDGFMQTDRSMYNYMQMIGASKRQIFYKLELPHALPALFTGLKISATYSVMGAVIAEWLGGGVGLGYYMILQKSAFRADREFVAIFIIVVLSLLFFWLIAGLEKWVIRWNAKRSS</sequence>
<evidence type="ECO:0000256" key="4">
    <source>
        <dbReference type="ARBA" id="ARBA00022692"/>
    </source>
</evidence>
<dbReference type="GO" id="GO:0055085">
    <property type="term" value="P:transmembrane transport"/>
    <property type="evidence" value="ECO:0007669"/>
    <property type="project" value="InterPro"/>
</dbReference>
<feature type="transmembrane region" description="Helical" evidence="7">
    <location>
        <begin position="125"/>
        <end position="144"/>
    </location>
</feature>
<dbReference type="Proteomes" id="UP000190626">
    <property type="component" value="Unassembled WGS sequence"/>
</dbReference>
<evidence type="ECO:0000256" key="6">
    <source>
        <dbReference type="ARBA" id="ARBA00023136"/>
    </source>
</evidence>
<feature type="domain" description="ABC transmembrane type-1" evidence="8">
    <location>
        <begin position="59"/>
        <end position="240"/>
    </location>
</feature>
<keyword evidence="10" id="KW-1185">Reference proteome</keyword>
<dbReference type="STRING" id="1469647.BC351_03140"/>
<evidence type="ECO:0000256" key="5">
    <source>
        <dbReference type="ARBA" id="ARBA00022989"/>
    </source>
</evidence>
<keyword evidence="5 7" id="KW-1133">Transmembrane helix</keyword>